<reference evidence="2" key="1">
    <citation type="submission" date="2023-01" db="EMBL/GenBank/DDBJ databases">
        <authorList>
            <person name="Van Ghelder C."/>
            <person name="Rancurel C."/>
        </authorList>
    </citation>
    <scope>NUCLEOTIDE SEQUENCE</scope>
    <source>
        <strain evidence="2">CNCM I-4278</strain>
    </source>
</reference>
<dbReference type="Gene3D" id="1.10.490.10">
    <property type="entry name" value="Globins"/>
    <property type="match status" value="1"/>
</dbReference>
<evidence type="ECO:0000313" key="3">
    <source>
        <dbReference type="Proteomes" id="UP001152607"/>
    </source>
</evidence>
<accession>A0A9W4XCU7</accession>
<sequence length="307" mass="32033">MHLTTALLALAGAALAQNSSTDPSLCDKYTTALFKENNATNQATLITLLVNTAVIGNYTTSPAPKNTVPGILAKGMFNGEEVNLLPYFDGTLVSTNGGGKAVSVNFLDDGGAEPLKKNMPANSMDSKQYKLLTHLYQFFSALLKCSTYGTTPANPSYSGRDMASSHAFMALDPSEVGYFITQVGLSAASFGVAQEDVTAVGEALNKLFGYKCSPPAVVIPEKGETLNSICQNEKCPLDAMAKCEAYPNNGTVAEPMMVGENGSMNGTNATGTGSPMPPMQTTSLAASGRVWDDVLVVLGAVVFAVAL</sequence>
<dbReference type="EMBL" id="CAOQHR010000001">
    <property type="protein sequence ID" value="CAI6228106.1"/>
    <property type="molecule type" value="Genomic_DNA"/>
</dbReference>
<proteinExistence type="predicted"/>
<protein>
    <submittedName>
        <fullName evidence="2">Uncharacterized protein</fullName>
    </submittedName>
</protein>
<evidence type="ECO:0000313" key="2">
    <source>
        <dbReference type="EMBL" id="CAI6228106.1"/>
    </source>
</evidence>
<dbReference type="AlphaFoldDB" id="A0A9W4XCU7"/>
<dbReference type="GO" id="GO:0020037">
    <property type="term" value="F:heme binding"/>
    <property type="evidence" value="ECO:0007669"/>
    <property type="project" value="InterPro"/>
</dbReference>
<dbReference type="InterPro" id="IPR012292">
    <property type="entry name" value="Globin/Proto"/>
</dbReference>
<name>A0A9W4XCU7_9PLEO</name>
<dbReference type="GO" id="GO:0019825">
    <property type="term" value="F:oxygen binding"/>
    <property type="evidence" value="ECO:0007669"/>
    <property type="project" value="InterPro"/>
</dbReference>
<evidence type="ECO:0000256" key="1">
    <source>
        <dbReference type="SAM" id="SignalP"/>
    </source>
</evidence>
<gene>
    <name evidence="2" type="ORF">PDIGIT_LOCUS107</name>
</gene>
<organism evidence="2 3">
    <name type="scientific">Periconia digitata</name>
    <dbReference type="NCBI Taxonomy" id="1303443"/>
    <lineage>
        <taxon>Eukaryota</taxon>
        <taxon>Fungi</taxon>
        <taxon>Dikarya</taxon>
        <taxon>Ascomycota</taxon>
        <taxon>Pezizomycotina</taxon>
        <taxon>Dothideomycetes</taxon>
        <taxon>Pleosporomycetidae</taxon>
        <taxon>Pleosporales</taxon>
        <taxon>Massarineae</taxon>
        <taxon>Periconiaceae</taxon>
        <taxon>Periconia</taxon>
    </lineage>
</organism>
<keyword evidence="3" id="KW-1185">Reference proteome</keyword>
<dbReference type="Proteomes" id="UP001152607">
    <property type="component" value="Unassembled WGS sequence"/>
</dbReference>
<comment type="caution">
    <text evidence="2">The sequence shown here is derived from an EMBL/GenBank/DDBJ whole genome shotgun (WGS) entry which is preliminary data.</text>
</comment>
<feature type="signal peptide" evidence="1">
    <location>
        <begin position="1"/>
        <end position="16"/>
    </location>
</feature>
<keyword evidence="1" id="KW-0732">Signal</keyword>
<dbReference type="OrthoDB" id="2110578at2759"/>
<feature type="chain" id="PRO_5040843309" evidence="1">
    <location>
        <begin position="17"/>
        <end position="307"/>
    </location>
</feature>